<evidence type="ECO:0000313" key="1">
    <source>
        <dbReference type="EMBL" id="SVA93446.1"/>
    </source>
</evidence>
<sequence>MSLSKLERSRAAKLGHVRRELAAAKRSLASAKGWVTRKRYS</sequence>
<organism evidence="1">
    <name type="scientific">marine metagenome</name>
    <dbReference type="NCBI Taxonomy" id="408172"/>
    <lineage>
        <taxon>unclassified sequences</taxon>
        <taxon>metagenomes</taxon>
        <taxon>ecological metagenomes</taxon>
    </lineage>
</organism>
<dbReference type="AlphaFoldDB" id="A0A381ZW04"/>
<accession>A0A381ZW04</accession>
<dbReference type="EMBL" id="UINC01022890">
    <property type="protein sequence ID" value="SVA93446.1"/>
    <property type="molecule type" value="Genomic_DNA"/>
</dbReference>
<proteinExistence type="predicted"/>
<protein>
    <submittedName>
        <fullName evidence="1">Uncharacterized protein</fullName>
    </submittedName>
</protein>
<reference evidence="1" key="1">
    <citation type="submission" date="2018-05" db="EMBL/GenBank/DDBJ databases">
        <authorList>
            <person name="Lanie J.A."/>
            <person name="Ng W.-L."/>
            <person name="Kazmierczak K.M."/>
            <person name="Andrzejewski T.M."/>
            <person name="Davidsen T.M."/>
            <person name="Wayne K.J."/>
            <person name="Tettelin H."/>
            <person name="Glass J.I."/>
            <person name="Rusch D."/>
            <person name="Podicherti R."/>
            <person name="Tsui H.-C.T."/>
            <person name="Winkler M.E."/>
        </authorList>
    </citation>
    <scope>NUCLEOTIDE SEQUENCE</scope>
</reference>
<gene>
    <name evidence="1" type="ORF">METZ01_LOCUS146300</name>
</gene>
<name>A0A381ZW04_9ZZZZ</name>